<proteinExistence type="predicted"/>
<dbReference type="InterPro" id="IPR023198">
    <property type="entry name" value="PGP-like_dom2"/>
</dbReference>
<organism evidence="1 2">
    <name type="scientific">Aquisphaera giovannonii</name>
    <dbReference type="NCBI Taxonomy" id="406548"/>
    <lineage>
        <taxon>Bacteria</taxon>
        <taxon>Pseudomonadati</taxon>
        <taxon>Planctomycetota</taxon>
        <taxon>Planctomycetia</taxon>
        <taxon>Isosphaerales</taxon>
        <taxon>Isosphaeraceae</taxon>
        <taxon>Aquisphaera</taxon>
    </lineage>
</organism>
<reference evidence="1 2" key="1">
    <citation type="submission" date="2019-08" db="EMBL/GenBank/DDBJ databases">
        <title>Deep-cultivation of Planctomycetes and their phenomic and genomic characterization uncovers novel biology.</title>
        <authorList>
            <person name="Wiegand S."/>
            <person name="Jogler M."/>
            <person name="Boedeker C."/>
            <person name="Pinto D."/>
            <person name="Vollmers J."/>
            <person name="Rivas-Marin E."/>
            <person name="Kohn T."/>
            <person name="Peeters S.H."/>
            <person name="Heuer A."/>
            <person name="Rast P."/>
            <person name="Oberbeckmann S."/>
            <person name="Bunk B."/>
            <person name="Jeske O."/>
            <person name="Meyerdierks A."/>
            <person name="Storesund J.E."/>
            <person name="Kallscheuer N."/>
            <person name="Luecker S."/>
            <person name="Lage O.M."/>
            <person name="Pohl T."/>
            <person name="Merkel B.J."/>
            <person name="Hornburger P."/>
            <person name="Mueller R.-W."/>
            <person name="Bruemmer F."/>
            <person name="Labrenz M."/>
            <person name="Spormann A.M."/>
            <person name="Op den Camp H."/>
            <person name="Overmann J."/>
            <person name="Amann R."/>
            <person name="Jetten M.S.M."/>
            <person name="Mascher T."/>
            <person name="Medema M.H."/>
            <person name="Devos D.P."/>
            <person name="Kaster A.-K."/>
            <person name="Ovreas L."/>
            <person name="Rohde M."/>
            <person name="Galperin M.Y."/>
            <person name="Jogler C."/>
        </authorList>
    </citation>
    <scope>NUCLEOTIDE SEQUENCE [LARGE SCALE GENOMIC DNA]</scope>
    <source>
        <strain evidence="1 2">OJF2</strain>
    </source>
</reference>
<dbReference type="InterPro" id="IPR023214">
    <property type="entry name" value="HAD_sf"/>
</dbReference>
<dbReference type="NCBIfam" id="TIGR01509">
    <property type="entry name" value="HAD-SF-IA-v3"/>
    <property type="match status" value="1"/>
</dbReference>
<dbReference type="Gene3D" id="1.10.150.240">
    <property type="entry name" value="Putative phosphatase, domain 2"/>
    <property type="match status" value="1"/>
</dbReference>
<dbReference type="EC" id="3.1.3.-" evidence="1"/>
<dbReference type="InterPro" id="IPR041492">
    <property type="entry name" value="HAD_2"/>
</dbReference>
<keyword evidence="1" id="KW-0378">Hydrolase</keyword>
<sequence length="237" mass="26193">MPKDVSTRHRGHDRAMNDPEPIQAVVFDLDGLMFDTEALFFRVSSEMLAARGKSFTPEIMGAMIGRRAADVGHVLRDMSGLEEPAEDLLTEVRRRFNDEVDTAVHPTPGLIALLDRLRREGLPLAVATSSGRAYADRLLEGHHLADRFRFILAAEDVTKGKPDPEIYAKAVRRFGVPPASVMVLEDSPAGVASARDAGTFVVAVPHEHSPVEGLYSADLVVRRLDDPSLWTLLRRDY</sequence>
<dbReference type="KEGG" id="agv:OJF2_21160"/>
<gene>
    <name evidence="1" type="ORF">OJF2_21160</name>
</gene>
<dbReference type="Gene3D" id="3.40.50.1000">
    <property type="entry name" value="HAD superfamily/HAD-like"/>
    <property type="match status" value="1"/>
</dbReference>
<dbReference type="Proteomes" id="UP000324233">
    <property type="component" value="Chromosome"/>
</dbReference>
<dbReference type="SFLD" id="SFLDS00003">
    <property type="entry name" value="Haloacid_Dehalogenase"/>
    <property type="match status" value="1"/>
</dbReference>
<dbReference type="PANTHER" id="PTHR18901:SF38">
    <property type="entry name" value="PSEUDOURIDINE-5'-PHOSPHATASE"/>
    <property type="match status" value="1"/>
</dbReference>
<dbReference type="SFLD" id="SFLDG01135">
    <property type="entry name" value="C1.5.6:_HAD__Beta-PGM__Phospha"/>
    <property type="match status" value="1"/>
</dbReference>
<protein>
    <submittedName>
        <fullName evidence="1">Phosphorylated carbohydrates phosphatase</fullName>
        <ecNumber evidence="1">3.1.3.-</ecNumber>
    </submittedName>
</protein>
<dbReference type="PRINTS" id="PR00413">
    <property type="entry name" value="HADHALOGNASE"/>
</dbReference>
<keyword evidence="2" id="KW-1185">Reference proteome</keyword>
<dbReference type="SUPFAM" id="SSF56784">
    <property type="entry name" value="HAD-like"/>
    <property type="match status" value="1"/>
</dbReference>
<evidence type="ECO:0000313" key="2">
    <source>
        <dbReference type="Proteomes" id="UP000324233"/>
    </source>
</evidence>
<dbReference type="EMBL" id="CP042997">
    <property type="protein sequence ID" value="QEH33612.1"/>
    <property type="molecule type" value="Genomic_DNA"/>
</dbReference>
<dbReference type="PANTHER" id="PTHR18901">
    <property type="entry name" value="2-DEOXYGLUCOSE-6-PHOSPHATE PHOSPHATASE 2"/>
    <property type="match status" value="1"/>
</dbReference>
<dbReference type="AlphaFoldDB" id="A0A5B9VZ38"/>
<dbReference type="InterPro" id="IPR036412">
    <property type="entry name" value="HAD-like_sf"/>
</dbReference>
<dbReference type="GO" id="GO:0016787">
    <property type="term" value="F:hydrolase activity"/>
    <property type="evidence" value="ECO:0007669"/>
    <property type="project" value="UniProtKB-KW"/>
</dbReference>
<dbReference type="InterPro" id="IPR006439">
    <property type="entry name" value="HAD-SF_hydro_IA"/>
</dbReference>
<name>A0A5B9VZ38_9BACT</name>
<accession>A0A5B9VZ38</accession>
<dbReference type="Pfam" id="PF13419">
    <property type="entry name" value="HAD_2"/>
    <property type="match status" value="1"/>
</dbReference>
<evidence type="ECO:0000313" key="1">
    <source>
        <dbReference type="EMBL" id="QEH33612.1"/>
    </source>
</evidence>
<dbReference type="SFLD" id="SFLDG01129">
    <property type="entry name" value="C1.5:_HAD__Beta-PGM__Phosphata"/>
    <property type="match status" value="1"/>
</dbReference>